<dbReference type="RefSeq" id="WP_328939186.1">
    <property type="nucleotide sequence ID" value="NZ_CP108133.1"/>
</dbReference>
<organism evidence="7 8">
    <name type="scientific">Streptomyces tauricus</name>
    <dbReference type="NCBI Taxonomy" id="68274"/>
    <lineage>
        <taxon>Bacteria</taxon>
        <taxon>Bacillati</taxon>
        <taxon>Actinomycetota</taxon>
        <taxon>Actinomycetes</taxon>
        <taxon>Kitasatosporales</taxon>
        <taxon>Streptomycetaceae</taxon>
        <taxon>Streptomyces</taxon>
        <taxon>Streptomyces aurantiacus group</taxon>
    </lineage>
</organism>
<evidence type="ECO:0000256" key="1">
    <source>
        <dbReference type="ARBA" id="ARBA00022679"/>
    </source>
</evidence>
<evidence type="ECO:0000256" key="6">
    <source>
        <dbReference type="RuleBase" id="RU003331"/>
    </source>
</evidence>
<keyword evidence="8" id="KW-1185">Reference proteome</keyword>
<keyword evidence="1 5" id="KW-0808">Transferase</keyword>
<protein>
    <recommendedName>
        <fullName evidence="6">Adenylate kinase</fullName>
        <ecNumber evidence="6">2.7.4.3</ecNumber>
    </recommendedName>
</protein>
<evidence type="ECO:0000256" key="2">
    <source>
        <dbReference type="ARBA" id="ARBA00022727"/>
    </source>
</evidence>
<dbReference type="InterPro" id="IPR000850">
    <property type="entry name" value="Adenylat/UMP-CMP_kin"/>
</dbReference>
<sequence>MSRQREISVVSGPPGAGKTTTLLALTRAHPGIARFGVRDYASRLASAGLPLGRQLNASIAADKVPVELVVAEFGHFLDHLPPTCTTVVTDGYPRVGDECEDWHRTVRQRQLRVRVVVLLSVARTTALRRARRRGVCASCGLPADRTARACGQCGHATTTRQDDTADRLTSRITHYEHGRRELVSYFRDVCPVEEINAEGPAVDVRESLLSALLQRTRPCDGHIAVQ</sequence>
<dbReference type="Pfam" id="PF00406">
    <property type="entry name" value="ADK"/>
    <property type="match status" value="1"/>
</dbReference>
<comment type="similarity">
    <text evidence="5">Belongs to the adenylate kinase family.</text>
</comment>
<evidence type="ECO:0000313" key="7">
    <source>
        <dbReference type="EMBL" id="WTP53395.1"/>
    </source>
</evidence>
<proteinExistence type="inferred from homology"/>
<dbReference type="InterPro" id="IPR027417">
    <property type="entry name" value="P-loop_NTPase"/>
</dbReference>
<keyword evidence="2" id="KW-0545">Nucleotide biosynthesis</keyword>
<dbReference type="PRINTS" id="PR00094">
    <property type="entry name" value="ADENYLTKNASE"/>
</dbReference>
<dbReference type="EC" id="2.7.4.3" evidence="6"/>
<evidence type="ECO:0000256" key="3">
    <source>
        <dbReference type="ARBA" id="ARBA00022741"/>
    </source>
</evidence>
<dbReference type="GO" id="GO:0016301">
    <property type="term" value="F:kinase activity"/>
    <property type="evidence" value="ECO:0007669"/>
    <property type="project" value="UniProtKB-KW"/>
</dbReference>
<keyword evidence="6" id="KW-0067">ATP-binding</keyword>
<evidence type="ECO:0000256" key="5">
    <source>
        <dbReference type="RuleBase" id="RU003330"/>
    </source>
</evidence>
<comment type="subunit">
    <text evidence="6">Monomer.</text>
</comment>
<dbReference type="EMBL" id="CP108133">
    <property type="protein sequence ID" value="WTP53395.1"/>
    <property type="molecule type" value="Genomic_DNA"/>
</dbReference>
<dbReference type="Gene3D" id="3.40.50.300">
    <property type="entry name" value="P-loop containing nucleotide triphosphate hydrolases"/>
    <property type="match status" value="1"/>
</dbReference>
<reference evidence="7" key="1">
    <citation type="submission" date="2022-10" db="EMBL/GenBank/DDBJ databases">
        <title>The complete genomes of actinobacterial strains from the NBC collection.</title>
        <authorList>
            <person name="Joergensen T.S."/>
            <person name="Alvarez Arevalo M."/>
            <person name="Sterndorff E.B."/>
            <person name="Faurdal D."/>
            <person name="Vuksanovic O."/>
            <person name="Mourched A.-S."/>
            <person name="Charusanti P."/>
            <person name="Shaw S."/>
            <person name="Blin K."/>
            <person name="Weber T."/>
        </authorList>
    </citation>
    <scope>NUCLEOTIDE SEQUENCE</scope>
    <source>
        <strain evidence="7">NBC_00189</strain>
    </source>
</reference>
<dbReference type="Proteomes" id="UP001432166">
    <property type="component" value="Chromosome"/>
</dbReference>
<comment type="subcellular location">
    <subcellularLocation>
        <location evidence="6">Cytoplasm</location>
    </subcellularLocation>
</comment>
<evidence type="ECO:0000256" key="4">
    <source>
        <dbReference type="ARBA" id="ARBA00022777"/>
    </source>
</evidence>
<keyword evidence="4 5" id="KW-0418">Kinase</keyword>
<name>A0ABZ1JQR9_9ACTN</name>
<dbReference type="PANTHER" id="PTHR23359">
    <property type="entry name" value="NUCLEOTIDE KINASE"/>
    <property type="match status" value="1"/>
</dbReference>
<gene>
    <name evidence="7" type="ORF">OG288_36805</name>
</gene>
<keyword evidence="3 6" id="KW-0547">Nucleotide-binding</keyword>
<dbReference type="SUPFAM" id="SSF52540">
    <property type="entry name" value="P-loop containing nucleoside triphosphate hydrolases"/>
    <property type="match status" value="1"/>
</dbReference>
<accession>A0ABZ1JQR9</accession>
<comment type="catalytic activity">
    <reaction evidence="6">
        <text>AMP + ATP = 2 ADP</text>
        <dbReference type="Rhea" id="RHEA:12973"/>
        <dbReference type="ChEBI" id="CHEBI:30616"/>
        <dbReference type="ChEBI" id="CHEBI:456215"/>
        <dbReference type="ChEBI" id="CHEBI:456216"/>
        <dbReference type="EC" id="2.7.4.3"/>
    </reaction>
</comment>
<evidence type="ECO:0000313" key="8">
    <source>
        <dbReference type="Proteomes" id="UP001432166"/>
    </source>
</evidence>